<dbReference type="KEGG" id="mgk:FSB76_19100"/>
<dbReference type="OrthoDB" id="794000at2"/>
<evidence type="ECO:0000313" key="1">
    <source>
        <dbReference type="EMBL" id="QEC77942.1"/>
    </source>
</evidence>
<name>A0A5B8W4T9_9SPHI</name>
<dbReference type="EMBL" id="CP042437">
    <property type="protein sequence ID" value="QEC77942.1"/>
    <property type="molecule type" value="Genomic_DNA"/>
</dbReference>
<dbReference type="RefSeq" id="WP_147056101.1">
    <property type="nucleotide sequence ID" value="NZ_CP042437.1"/>
</dbReference>
<sequence>MHKYILPLFIIAILSGCHKISDNAPSPSTDATSPSGSYAVKFDIAVQSVSTVVKQDSLYLTYHEKLTFLLNPDDYKNASAFHVKEDFSKTNLNGYQYKILNEDHLYRYNSVDDNLNNNVPFLTASTVTISGVKYTKLILQRDFIFYKAYKLQQLATEAQTNILKISTDQVSFSTWYYHDKKNSDLATTNAILTYSKAD</sequence>
<protein>
    <submittedName>
        <fullName evidence="1">Uncharacterized protein</fullName>
    </submittedName>
</protein>
<dbReference type="Proteomes" id="UP000321362">
    <property type="component" value="Chromosome"/>
</dbReference>
<accession>A0A5B8W4T9</accession>
<dbReference type="PROSITE" id="PS51257">
    <property type="entry name" value="PROKAR_LIPOPROTEIN"/>
    <property type="match status" value="1"/>
</dbReference>
<proteinExistence type="predicted"/>
<dbReference type="AlphaFoldDB" id="A0A5B8W4T9"/>
<evidence type="ECO:0000313" key="2">
    <source>
        <dbReference type="Proteomes" id="UP000321362"/>
    </source>
</evidence>
<keyword evidence="2" id="KW-1185">Reference proteome</keyword>
<gene>
    <name evidence="1" type="ORF">FSB76_19100</name>
</gene>
<organism evidence="1 2">
    <name type="scientific">Mucilaginibacter ginsenosidivorax</name>
    <dbReference type="NCBI Taxonomy" id="862126"/>
    <lineage>
        <taxon>Bacteria</taxon>
        <taxon>Pseudomonadati</taxon>
        <taxon>Bacteroidota</taxon>
        <taxon>Sphingobacteriia</taxon>
        <taxon>Sphingobacteriales</taxon>
        <taxon>Sphingobacteriaceae</taxon>
        <taxon>Mucilaginibacter</taxon>
    </lineage>
</organism>
<reference evidence="1 2" key="1">
    <citation type="journal article" date="2013" name="J. Microbiol.">
        <title>Mucilaginibacter ginsenosidivorax sp. nov., with ginsenoside converting activity isolated from sediment.</title>
        <authorList>
            <person name="Kim J.K."/>
            <person name="Choi T.E."/>
            <person name="Liu Q.M."/>
            <person name="Park H.Y."/>
            <person name="Yi T.H."/>
            <person name="Yoon M.H."/>
            <person name="Kim S.C."/>
            <person name="Im W.T."/>
        </authorList>
    </citation>
    <scope>NUCLEOTIDE SEQUENCE [LARGE SCALE GENOMIC DNA]</scope>
    <source>
        <strain evidence="1 2">KHI28</strain>
    </source>
</reference>